<dbReference type="CDD" id="cd01856">
    <property type="entry name" value="YlqF"/>
    <property type="match status" value="1"/>
</dbReference>
<dbReference type="Gene3D" id="1.10.1580.10">
    <property type="match status" value="1"/>
</dbReference>
<dbReference type="GO" id="GO:0005737">
    <property type="term" value="C:cytoplasm"/>
    <property type="evidence" value="ECO:0007669"/>
    <property type="project" value="UniProtKB-SubCell"/>
</dbReference>
<evidence type="ECO:0000256" key="2">
    <source>
        <dbReference type="ARBA" id="ARBA00022741"/>
    </source>
</evidence>
<feature type="domain" description="CP-type G" evidence="6">
    <location>
        <begin position="11"/>
        <end position="178"/>
    </location>
</feature>
<dbReference type="InterPro" id="IPR016478">
    <property type="entry name" value="GTPase_MTG1"/>
</dbReference>
<evidence type="ECO:0000256" key="4">
    <source>
        <dbReference type="PIRNR" id="PIRNR006230"/>
    </source>
</evidence>
<keyword evidence="4" id="KW-0963">Cytoplasm</keyword>
<dbReference type="Gene3D" id="3.40.50.300">
    <property type="entry name" value="P-loop containing nucleotide triphosphate hydrolases"/>
    <property type="match status" value="1"/>
</dbReference>
<dbReference type="GO" id="GO:0006412">
    <property type="term" value="P:translation"/>
    <property type="evidence" value="ECO:0007669"/>
    <property type="project" value="TreeGrafter"/>
</dbReference>
<dbReference type="AlphaFoldDB" id="L0K6E9"/>
<keyword evidence="2 4" id="KW-0547">Nucleotide-binding</keyword>
<name>L0K6E9_HALHC</name>
<sequence>MTIQWYPGHMAKAMKKVKNRLDLIDVVIELLDARIPISSRNPDLDQLLEDKRRIIALNKKDLANQGLTNQWQEYFSNQGISVAAMNSLNGKGVKKLFALANQLMVDKQKELAAQGRKRKDIRLMIVGIPNVGKSQLINQLSQKGATRTGNKPGVTKAQQWIKLKEGFELLDTPGVLWPKFEEQEVGVKLAICGAIKEGNFDSELLAYKLVEMLQDIAPDKLKERFKLDYLTSDTYQLVADIGRKRGCLQSGGRIDRDRVSNIILREFKEGKLGRLTLERPPKEANK</sequence>
<dbReference type="PROSITE" id="PS51721">
    <property type="entry name" value="G_CP"/>
    <property type="match status" value="1"/>
</dbReference>
<dbReference type="EMBL" id="CP003359">
    <property type="protein sequence ID" value="AGB40606.1"/>
    <property type="molecule type" value="Genomic_DNA"/>
</dbReference>
<evidence type="ECO:0000313" key="8">
    <source>
        <dbReference type="Proteomes" id="UP000010880"/>
    </source>
</evidence>
<evidence type="ECO:0000259" key="6">
    <source>
        <dbReference type="PROSITE" id="PS51721"/>
    </source>
</evidence>
<evidence type="ECO:0000256" key="1">
    <source>
        <dbReference type="ARBA" id="ARBA00014898"/>
    </source>
</evidence>
<feature type="binding site" evidence="5">
    <location>
        <begin position="86"/>
        <end position="87"/>
    </location>
    <ligand>
        <name>GTP</name>
        <dbReference type="ChEBI" id="CHEBI:37565"/>
    </ligand>
</feature>
<feature type="binding site" evidence="5">
    <location>
        <begin position="58"/>
        <end position="61"/>
    </location>
    <ligand>
        <name>GTP</name>
        <dbReference type="ChEBI" id="CHEBI:37565"/>
    </ligand>
</feature>
<dbReference type="SUPFAM" id="SSF52540">
    <property type="entry name" value="P-loop containing nucleoside triphosphate hydrolases"/>
    <property type="match status" value="1"/>
</dbReference>
<dbReference type="InterPro" id="IPR027417">
    <property type="entry name" value="P-loop_NTPase"/>
</dbReference>
<dbReference type="Pfam" id="PF01926">
    <property type="entry name" value="MMR_HSR1"/>
    <property type="match status" value="1"/>
</dbReference>
<dbReference type="InterPro" id="IPR023179">
    <property type="entry name" value="GTP-bd_ortho_bundle_sf"/>
</dbReference>
<keyword evidence="3 4" id="KW-0342">GTP-binding</keyword>
<dbReference type="PATRIC" id="fig|748449.3.peg.593"/>
<dbReference type="STRING" id="748449.Halha_0633"/>
<dbReference type="KEGG" id="hhl:Halha_0633"/>
<dbReference type="Proteomes" id="UP000010880">
    <property type="component" value="Chromosome"/>
</dbReference>
<comment type="similarity">
    <text evidence="4">Belongs to the TRAFAC class YlqF/YawG GTPase family. MTG1 subfamily.</text>
</comment>
<dbReference type="NCBIfam" id="TIGR03596">
    <property type="entry name" value="GTPase_YlqF"/>
    <property type="match status" value="1"/>
</dbReference>
<dbReference type="PIRSF" id="PIRSF006230">
    <property type="entry name" value="MG442"/>
    <property type="match status" value="1"/>
</dbReference>
<keyword evidence="8" id="KW-1185">Reference proteome</keyword>
<dbReference type="FunFam" id="3.40.50.300:FF:000590">
    <property type="entry name" value="Ribosome biogenesis GTPase A"/>
    <property type="match status" value="1"/>
</dbReference>
<reference evidence="8" key="1">
    <citation type="submission" date="2012-02" db="EMBL/GenBank/DDBJ databases">
        <title>The complete genome of Halobacteroides halobius DSM 5150.</title>
        <authorList>
            <person name="Lucas S."/>
            <person name="Copeland A."/>
            <person name="Lapidus A."/>
            <person name="Glavina del Rio T."/>
            <person name="Dalin E."/>
            <person name="Tice H."/>
            <person name="Bruce D."/>
            <person name="Goodwin L."/>
            <person name="Pitluck S."/>
            <person name="Peters L."/>
            <person name="Mikhailova N."/>
            <person name="Gu W."/>
            <person name="Kyrpides N."/>
            <person name="Mavromatis K."/>
            <person name="Ivanova N."/>
            <person name="Brettin T."/>
            <person name="Detter J.C."/>
            <person name="Han C."/>
            <person name="Larimer F."/>
            <person name="Land M."/>
            <person name="Hauser L."/>
            <person name="Markowitz V."/>
            <person name="Cheng J.-F."/>
            <person name="Hugenholtz P."/>
            <person name="Woyke T."/>
            <person name="Wu D."/>
            <person name="Tindall B."/>
            <person name="Pomrenke H."/>
            <person name="Brambilla E."/>
            <person name="Klenk H.-P."/>
            <person name="Eisen J.A."/>
        </authorList>
    </citation>
    <scope>NUCLEOTIDE SEQUENCE [LARGE SCALE GENOMIC DNA]</scope>
    <source>
        <strain evidence="8">ATCC 35273 / DSM 5150 / MD-1</strain>
    </source>
</reference>
<dbReference type="InterPro" id="IPR019991">
    <property type="entry name" value="GTP-bd_ribosome_bgen"/>
</dbReference>
<dbReference type="GO" id="GO:0003924">
    <property type="term" value="F:GTPase activity"/>
    <property type="evidence" value="ECO:0007669"/>
    <property type="project" value="TreeGrafter"/>
</dbReference>
<dbReference type="InterPro" id="IPR030378">
    <property type="entry name" value="G_CP_dom"/>
</dbReference>
<comment type="function">
    <text evidence="4">Required for a late step of 50S ribosomal subunit assembly. Has GTPase activity.</text>
</comment>
<dbReference type="PANTHER" id="PTHR45782:SF4">
    <property type="entry name" value="MITOCHONDRIAL RIBOSOME-ASSOCIATED GTPASE 1"/>
    <property type="match status" value="1"/>
</dbReference>
<proteinExistence type="inferred from homology"/>
<evidence type="ECO:0000256" key="5">
    <source>
        <dbReference type="PIRSR" id="PIRSR006230-1"/>
    </source>
</evidence>
<dbReference type="eggNOG" id="COG1161">
    <property type="taxonomic scope" value="Bacteria"/>
</dbReference>
<dbReference type="OrthoDB" id="9779790at2"/>
<evidence type="ECO:0000313" key="7">
    <source>
        <dbReference type="EMBL" id="AGB40606.1"/>
    </source>
</evidence>
<dbReference type="GO" id="GO:0005525">
    <property type="term" value="F:GTP binding"/>
    <property type="evidence" value="ECO:0007669"/>
    <property type="project" value="UniProtKB-KW"/>
</dbReference>
<dbReference type="PANTHER" id="PTHR45782">
    <property type="entry name" value="MITOCHONDRIAL RIBOSOME-ASSOCIATED GTPASE 1"/>
    <property type="match status" value="1"/>
</dbReference>
<accession>L0K6E9</accession>
<protein>
    <recommendedName>
        <fullName evidence="1 4">Ribosome biogenesis GTPase A</fullName>
    </recommendedName>
</protein>
<dbReference type="HOGENOM" id="CLU_011106_1_0_9"/>
<evidence type="ECO:0000256" key="3">
    <source>
        <dbReference type="ARBA" id="ARBA00023134"/>
    </source>
</evidence>
<comment type="subcellular location">
    <subcellularLocation>
        <location evidence="4">Cytoplasm</location>
    </subcellularLocation>
</comment>
<dbReference type="InterPro" id="IPR006073">
    <property type="entry name" value="GTP-bd"/>
</dbReference>
<gene>
    <name evidence="7" type="ordered locus">Halha_0633</name>
</gene>
<organism evidence="7 8">
    <name type="scientific">Halobacteroides halobius (strain ATCC 35273 / DSM 5150 / MD-1)</name>
    <dbReference type="NCBI Taxonomy" id="748449"/>
    <lineage>
        <taxon>Bacteria</taxon>
        <taxon>Bacillati</taxon>
        <taxon>Bacillota</taxon>
        <taxon>Clostridia</taxon>
        <taxon>Halanaerobiales</taxon>
        <taxon>Halobacteroidaceae</taxon>
        <taxon>Halobacteroides</taxon>
    </lineage>
</organism>
<feature type="binding site" evidence="5">
    <location>
        <position position="174"/>
    </location>
    <ligand>
        <name>GTP</name>
        <dbReference type="ChEBI" id="CHEBI:37565"/>
    </ligand>
</feature>
<dbReference type="RefSeq" id="WP_015326332.1">
    <property type="nucleotide sequence ID" value="NC_019978.1"/>
</dbReference>